<dbReference type="InterPro" id="IPR008407">
    <property type="entry name" value="Brnchd-chn_aa_trnsp_AzlD"/>
</dbReference>
<evidence type="ECO:0000313" key="3">
    <source>
        <dbReference type="Proteomes" id="UP000569951"/>
    </source>
</evidence>
<name>A0A841I0G0_9DEIO</name>
<accession>A0A841I0G0</accession>
<dbReference type="EMBL" id="JACHHG010000007">
    <property type="protein sequence ID" value="MBB6098683.1"/>
    <property type="molecule type" value="Genomic_DNA"/>
</dbReference>
<keyword evidence="1" id="KW-0812">Transmembrane</keyword>
<dbReference type="Pfam" id="PF05437">
    <property type="entry name" value="AzlD"/>
    <property type="match status" value="1"/>
</dbReference>
<keyword evidence="1" id="KW-1133">Transmembrane helix</keyword>
<dbReference type="AlphaFoldDB" id="A0A841I0G0"/>
<reference evidence="2 3" key="1">
    <citation type="submission" date="2020-08" db="EMBL/GenBank/DDBJ databases">
        <title>Genomic Encyclopedia of Type Strains, Phase IV (KMG-IV): sequencing the most valuable type-strain genomes for metagenomic binning, comparative biology and taxonomic classification.</title>
        <authorList>
            <person name="Goeker M."/>
        </authorList>
    </citation>
    <scope>NUCLEOTIDE SEQUENCE [LARGE SCALE GENOMIC DNA]</scope>
    <source>
        <strain evidence="2 3">DSM 21458</strain>
    </source>
</reference>
<organism evidence="2 3">
    <name type="scientific">Deinobacterium chartae</name>
    <dbReference type="NCBI Taxonomy" id="521158"/>
    <lineage>
        <taxon>Bacteria</taxon>
        <taxon>Thermotogati</taxon>
        <taxon>Deinococcota</taxon>
        <taxon>Deinococci</taxon>
        <taxon>Deinococcales</taxon>
        <taxon>Deinococcaceae</taxon>
        <taxon>Deinobacterium</taxon>
    </lineage>
</organism>
<keyword evidence="3" id="KW-1185">Reference proteome</keyword>
<protein>
    <submittedName>
        <fullName evidence="2">Branched-subunit amino acid transport protein</fullName>
    </submittedName>
</protein>
<sequence length="98" mass="10729">MSPLLTIALMGVVTYLSRYLGFALGHLELPDFWLRFLRFVPIAVFAALVAPELPGTSGEAPQRLLAAAMAAVAIWRFGQLWLGLAVGLLAFWVLRGLF</sequence>
<comment type="caution">
    <text evidence="2">The sequence shown here is derived from an EMBL/GenBank/DDBJ whole genome shotgun (WGS) entry which is preliminary data.</text>
</comment>
<keyword evidence="1" id="KW-0472">Membrane</keyword>
<evidence type="ECO:0000313" key="2">
    <source>
        <dbReference type="EMBL" id="MBB6098683.1"/>
    </source>
</evidence>
<proteinExistence type="predicted"/>
<feature type="transmembrane region" description="Helical" evidence="1">
    <location>
        <begin position="65"/>
        <end position="94"/>
    </location>
</feature>
<dbReference type="RefSeq" id="WP_183987350.1">
    <property type="nucleotide sequence ID" value="NZ_JACHHG010000007.1"/>
</dbReference>
<gene>
    <name evidence="2" type="ORF">HNR42_002118</name>
</gene>
<dbReference type="Proteomes" id="UP000569951">
    <property type="component" value="Unassembled WGS sequence"/>
</dbReference>
<evidence type="ECO:0000256" key="1">
    <source>
        <dbReference type="SAM" id="Phobius"/>
    </source>
</evidence>
<feature type="transmembrane region" description="Helical" evidence="1">
    <location>
        <begin position="33"/>
        <end position="53"/>
    </location>
</feature>